<sequence length="264" mass="29533">MDIFQVFIIALVAFFGLSVGSFLNVVILRFDDVESIIKTRSHCPKCKKNLPWYDLVPFFSYIILAGKCRHCGKNIAIQYPLVEAVTALIFVLIYFQQGITINSIFLAIISSILIIVAVYDFIHSEIPDILIYSAGVFALGLLTYNLWQTQTLFSLDGWLVYAYGLAVGLGFFGLLVIVSSQKWMGWGDVLLASLIGLILGYPNIIVALFLAFLLGSLYSLVLMATKKKTMKDAIPFGPFLVLATFITMFWGTEIINVYFFRLGL</sequence>
<dbReference type="InterPro" id="IPR010627">
    <property type="entry name" value="Prepilin_pept_A24_N"/>
</dbReference>
<dbReference type="Proteomes" id="UP000034508">
    <property type="component" value="Unassembled WGS sequence"/>
</dbReference>
<dbReference type="AlphaFoldDB" id="A0A0G0FWC6"/>
<feature type="transmembrane region" description="Helical" evidence="7">
    <location>
        <begin position="159"/>
        <end position="178"/>
    </location>
</feature>
<feature type="transmembrane region" description="Helical" evidence="7">
    <location>
        <begin position="129"/>
        <end position="147"/>
    </location>
</feature>
<evidence type="ECO:0000256" key="6">
    <source>
        <dbReference type="ARBA" id="ARBA00023136"/>
    </source>
</evidence>
<dbReference type="PANTHER" id="PTHR30487">
    <property type="entry name" value="TYPE 4 PREPILIN-LIKE PROTEINS LEADER PEPTIDE-PROCESSING ENZYME"/>
    <property type="match status" value="1"/>
</dbReference>
<dbReference type="GO" id="GO:0006465">
    <property type="term" value="P:signal peptide processing"/>
    <property type="evidence" value="ECO:0007669"/>
    <property type="project" value="TreeGrafter"/>
</dbReference>
<gene>
    <name evidence="10" type="ORF">US31_C0009G0029</name>
</gene>
<feature type="domain" description="Prepilin type IV endopeptidase peptidase" evidence="8">
    <location>
        <begin position="108"/>
        <end position="220"/>
    </location>
</feature>
<comment type="similarity">
    <text evidence="2">Belongs to the peptidase A24 family.</text>
</comment>
<dbReference type="EMBL" id="LBSM01000009">
    <property type="protein sequence ID" value="KKQ18130.1"/>
    <property type="molecule type" value="Genomic_DNA"/>
</dbReference>
<protein>
    <submittedName>
        <fullName evidence="10">Type 4 prepilin-like protein leader peptide-processing enzyme</fullName>
    </submittedName>
</protein>
<evidence type="ECO:0000256" key="1">
    <source>
        <dbReference type="ARBA" id="ARBA00004651"/>
    </source>
</evidence>
<feature type="transmembrane region" description="Helical" evidence="7">
    <location>
        <begin position="76"/>
        <end position="95"/>
    </location>
</feature>
<organism evidence="10 11">
    <name type="scientific">Berkelbacteria bacterium GW2011_GWA1_36_9</name>
    <dbReference type="NCBI Taxonomy" id="1618331"/>
    <lineage>
        <taxon>Bacteria</taxon>
        <taxon>Candidatus Berkelbacteria</taxon>
    </lineage>
</organism>
<evidence type="ECO:0000259" key="8">
    <source>
        <dbReference type="Pfam" id="PF01478"/>
    </source>
</evidence>
<dbReference type="Gene3D" id="1.20.120.1220">
    <property type="match status" value="1"/>
</dbReference>
<evidence type="ECO:0000256" key="3">
    <source>
        <dbReference type="ARBA" id="ARBA00022475"/>
    </source>
</evidence>
<evidence type="ECO:0000259" key="9">
    <source>
        <dbReference type="Pfam" id="PF06750"/>
    </source>
</evidence>
<name>A0A0G0FWC6_9BACT</name>
<dbReference type="Pfam" id="PF01478">
    <property type="entry name" value="Peptidase_A24"/>
    <property type="match status" value="1"/>
</dbReference>
<accession>A0A0G0FWC6</accession>
<dbReference type="PANTHER" id="PTHR30487:SF0">
    <property type="entry name" value="PREPILIN LEADER PEPTIDASE_N-METHYLTRANSFERASE-RELATED"/>
    <property type="match status" value="1"/>
</dbReference>
<evidence type="ECO:0000256" key="2">
    <source>
        <dbReference type="ARBA" id="ARBA00005801"/>
    </source>
</evidence>
<comment type="caution">
    <text evidence="10">The sequence shown here is derived from an EMBL/GenBank/DDBJ whole genome shotgun (WGS) entry which is preliminary data.</text>
</comment>
<dbReference type="PATRIC" id="fig|1618331.3.peg.586"/>
<keyword evidence="4 7" id="KW-0812">Transmembrane</keyword>
<dbReference type="InterPro" id="IPR000045">
    <property type="entry name" value="Prepilin_IV_endopep_pep"/>
</dbReference>
<keyword evidence="5 7" id="KW-1133">Transmembrane helix</keyword>
<reference evidence="10 11" key="1">
    <citation type="journal article" date="2015" name="Nature">
        <title>rRNA introns, odd ribosomes, and small enigmatic genomes across a large radiation of phyla.</title>
        <authorList>
            <person name="Brown C.T."/>
            <person name="Hug L.A."/>
            <person name="Thomas B.C."/>
            <person name="Sharon I."/>
            <person name="Castelle C.J."/>
            <person name="Singh A."/>
            <person name="Wilkins M.J."/>
            <person name="Williams K.H."/>
            <person name="Banfield J.F."/>
        </authorList>
    </citation>
    <scope>NUCLEOTIDE SEQUENCE [LARGE SCALE GENOMIC DNA]</scope>
</reference>
<feature type="transmembrane region" description="Helical" evidence="7">
    <location>
        <begin position="190"/>
        <end position="219"/>
    </location>
</feature>
<dbReference type="GO" id="GO:0005886">
    <property type="term" value="C:plasma membrane"/>
    <property type="evidence" value="ECO:0007669"/>
    <property type="project" value="UniProtKB-SubCell"/>
</dbReference>
<evidence type="ECO:0000313" key="11">
    <source>
        <dbReference type="Proteomes" id="UP000034508"/>
    </source>
</evidence>
<evidence type="ECO:0000256" key="5">
    <source>
        <dbReference type="ARBA" id="ARBA00022989"/>
    </source>
</evidence>
<proteinExistence type="inferred from homology"/>
<feature type="transmembrane region" description="Helical" evidence="7">
    <location>
        <begin position="239"/>
        <end position="260"/>
    </location>
</feature>
<keyword evidence="3" id="KW-1003">Cell membrane</keyword>
<feature type="transmembrane region" description="Helical" evidence="7">
    <location>
        <begin position="6"/>
        <end position="30"/>
    </location>
</feature>
<dbReference type="GO" id="GO:0004190">
    <property type="term" value="F:aspartic-type endopeptidase activity"/>
    <property type="evidence" value="ECO:0007669"/>
    <property type="project" value="InterPro"/>
</dbReference>
<dbReference type="InterPro" id="IPR050882">
    <property type="entry name" value="Prepilin_peptidase/N-MTase"/>
</dbReference>
<keyword evidence="6 7" id="KW-0472">Membrane</keyword>
<feature type="transmembrane region" description="Helical" evidence="7">
    <location>
        <begin position="101"/>
        <end position="122"/>
    </location>
</feature>
<evidence type="ECO:0000256" key="7">
    <source>
        <dbReference type="SAM" id="Phobius"/>
    </source>
</evidence>
<comment type="subcellular location">
    <subcellularLocation>
        <location evidence="1">Cell membrane</location>
        <topology evidence="1">Multi-pass membrane protein</topology>
    </subcellularLocation>
</comment>
<feature type="domain" description="Prepilin peptidase A24 N-terminal" evidence="9">
    <location>
        <begin position="15"/>
        <end position="96"/>
    </location>
</feature>
<evidence type="ECO:0000313" key="10">
    <source>
        <dbReference type="EMBL" id="KKQ18130.1"/>
    </source>
</evidence>
<evidence type="ECO:0000256" key="4">
    <source>
        <dbReference type="ARBA" id="ARBA00022692"/>
    </source>
</evidence>
<dbReference type="Pfam" id="PF06750">
    <property type="entry name" value="A24_N_bact"/>
    <property type="match status" value="1"/>
</dbReference>